<sequence>MPIYEFKCMNCGKTFTVKMTVMEMEKSKITCPKCGSENVKKVISQFSTITSKKS</sequence>
<dbReference type="SMART" id="SM00834">
    <property type="entry name" value="CxxC_CXXC_SSSS"/>
    <property type="match status" value="1"/>
</dbReference>
<dbReference type="InterPro" id="IPR013429">
    <property type="entry name" value="Regulatory_FmdB_Zinc_ribbon"/>
</dbReference>
<proteinExistence type="predicted"/>
<evidence type="ECO:0000313" key="3">
    <source>
        <dbReference type="Proteomes" id="UP001144297"/>
    </source>
</evidence>
<dbReference type="AlphaFoldDB" id="A0A9W6GHS3"/>
<feature type="domain" description="Putative regulatory protein FmdB zinc ribbon" evidence="1">
    <location>
        <begin position="1"/>
        <end position="44"/>
    </location>
</feature>
<evidence type="ECO:0000313" key="2">
    <source>
        <dbReference type="EMBL" id="GLI54262.1"/>
    </source>
</evidence>
<dbReference type="NCBIfam" id="TIGR02605">
    <property type="entry name" value="CxxC_CxxC_SSSS"/>
    <property type="match status" value="1"/>
</dbReference>
<dbReference type="Pfam" id="PF09723">
    <property type="entry name" value="Zn_ribbon_8"/>
    <property type="match status" value="1"/>
</dbReference>
<dbReference type="Gene3D" id="2.20.28.30">
    <property type="entry name" value="RNA polymerase ii, chain L"/>
    <property type="match status" value="1"/>
</dbReference>
<gene>
    <name evidence="2" type="ORF">TISLANDTSLP1_19550</name>
</gene>
<keyword evidence="3" id="KW-1185">Reference proteome</keyword>
<protein>
    <submittedName>
        <fullName evidence="2">Regulatory protein</fullName>
    </submittedName>
</protein>
<comment type="caution">
    <text evidence="2">The sequence shown here is derived from an EMBL/GenBank/DDBJ whole genome shotgun (WGS) entry which is preliminary data.</text>
</comment>
<accession>A0A9W6GHS3</accession>
<dbReference type="Proteomes" id="UP001144297">
    <property type="component" value="Unassembled WGS sequence"/>
</dbReference>
<reference evidence="2" key="1">
    <citation type="submission" date="2022-12" db="EMBL/GenBank/DDBJ databases">
        <title>Reference genome sequencing for broad-spectrum identification of bacterial and archaeal isolates by mass spectrometry.</title>
        <authorList>
            <person name="Sekiguchi Y."/>
            <person name="Tourlousse D.M."/>
        </authorList>
    </citation>
    <scope>NUCLEOTIDE SEQUENCE</scope>
    <source>
        <strain evidence="2">TSL-P1</strain>
    </source>
</reference>
<name>A0A9W6GHS3_9BACT</name>
<dbReference type="EMBL" id="BSDX01000001">
    <property type="protein sequence ID" value="GLI54262.1"/>
    <property type="molecule type" value="Genomic_DNA"/>
</dbReference>
<evidence type="ECO:0000259" key="1">
    <source>
        <dbReference type="SMART" id="SM00834"/>
    </source>
</evidence>
<organism evidence="2 3">
    <name type="scientific">Thermodesulfovibrio yellowstonii</name>
    <dbReference type="NCBI Taxonomy" id="28262"/>
    <lineage>
        <taxon>Bacteria</taxon>
        <taxon>Pseudomonadati</taxon>
        <taxon>Nitrospirota</taxon>
        <taxon>Thermodesulfovibrionia</taxon>
        <taxon>Thermodesulfovibrionales</taxon>
        <taxon>Thermodesulfovibrionaceae</taxon>
        <taxon>Thermodesulfovibrio</taxon>
    </lineage>
</organism>